<comment type="similarity">
    <text evidence="1">Belongs to the RutC family.</text>
</comment>
<dbReference type="Proteomes" id="UP000585905">
    <property type="component" value="Unassembled WGS sequence"/>
</dbReference>
<evidence type="ECO:0000256" key="1">
    <source>
        <dbReference type="ARBA" id="ARBA00010552"/>
    </source>
</evidence>
<comment type="caution">
    <text evidence="2">The sequence shown here is derived from an EMBL/GenBank/DDBJ whole genome shotgun (WGS) entry which is preliminary data.</text>
</comment>
<dbReference type="Gene3D" id="3.30.1330.40">
    <property type="entry name" value="RutC-like"/>
    <property type="match status" value="1"/>
</dbReference>
<sequence>MAAGGERVTREPSPTIPGISDSVRVAAGDLLFLSGVVGLRPGGEAAGDFADETDLVFGELQRALSARGATLSSLVRVNVYIVGLTPEKLATYRTVRDRWIDPESIPASTLVGVAALFADTCTIEIDAIAAV</sequence>
<dbReference type="GO" id="GO:0005829">
    <property type="term" value="C:cytosol"/>
    <property type="evidence" value="ECO:0007669"/>
    <property type="project" value="TreeGrafter"/>
</dbReference>
<dbReference type="Pfam" id="PF01042">
    <property type="entry name" value="Ribonuc_L-PSP"/>
    <property type="match status" value="1"/>
</dbReference>
<accession>A0A839EF73</accession>
<dbReference type="SUPFAM" id="SSF55298">
    <property type="entry name" value="YjgF-like"/>
    <property type="match status" value="1"/>
</dbReference>
<proteinExistence type="inferred from homology"/>
<evidence type="ECO:0000313" key="3">
    <source>
        <dbReference type="Proteomes" id="UP000585905"/>
    </source>
</evidence>
<evidence type="ECO:0000313" key="2">
    <source>
        <dbReference type="EMBL" id="MBA8848268.1"/>
    </source>
</evidence>
<protein>
    <submittedName>
        <fullName evidence="2">Enamine deaminase RidA (YjgF/YER057c/UK114 family)</fullName>
    </submittedName>
</protein>
<dbReference type="EMBL" id="JACGWX010000004">
    <property type="protein sequence ID" value="MBA8848268.1"/>
    <property type="molecule type" value="Genomic_DNA"/>
</dbReference>
<gene>
    <name evidence="2" type="ORF">FHX53_001867</name>
</gene>
<organism evidence="2 3">
    <name type="scientific">Microcella alkalica</name>
    <dbReference type="NCBI Taxonomy" id="355930"/>
    <lineage>
        <taxon>Bacteria</taxon>
        <taxon>Bacillati</taxon>
        <taxon>Actinomycetota</taxon>
        <taxon>Actinomycetes</taxon>
        <taxon>Micrococcales</taxon>
        <taxon>Microbacteriaceae</taxon>
        <taxon>Microcella</taxon>
    </lineage>
</organism>
<dbReference type="GO" id="GO:0019239">
    <property type="term" value="F:deaminase activity"/>
    <property type="evidence" value="ECO:0007669"/>
    <property type="project" value="TreeGrafter"/>
</dbReference>
<reference evidence="2 3" key="1">
    <citation type="submission" date="2020-07" db="EMBL/GenBank/DDBJ databases">
        <title>Sequencing the genomes of 1000 actinobacteria strains.</title>
        <authorList>
            <person name="Klenk H.-P."/>
        </authorList>
    </citation>
    <scope>NUCLEOTIDE SEQUENCE [LARGE SCALE GENOMIC DNA]</scope>
    <source>
        <strain evidence="2 3">DSM 19663</strain>
    </source>
</reference>
<dbReference type="InterPro" id="IPR006175">
    <property type="entry name" value="YjgF/YER057c/UK114"/>
</dbReference>
<dbReference type="PANTHER" id="PTHR11803">
    <property type="entry name" value="2-IMINOBUTANOATE/2-IMINOPROPANOATE DEAMINASE RIDA"/>
    <property type="match status" value="1"/>
</dbReference>
<dbReference type="PANTHER" id="PTHR11803:SF58">
    <property type="entry name" value="PROTEIN HMF1-RELATED"/>
    <property type="match status" value="1"/>
</dbReference>
<name>A0A839EF73_9MICO</name>
<keyword evidence="3" id="KW-1185">Reference proteome</keyword>
<dbReference type="InterPro" id="IPR035959">
    <property type="entry name" value="RutC-like_sf"/>
</dbReference>
<dbReference type="AlphaFoldDB" id="A0A839EF73"/>
<dbReference type="RefSeq" id="WP_182491064.1">
    <property type="nucleotide sequence ID" value="NZ_BAAAOV010000004.1"/>
</dbReference>